<dbReference type="Proteomes" id="UP000225740">
    <property type="component" value="Unassembled WGS sequence"/>
</dbReference>
<feature type="transmembrane region" description="Helical" evidence="1">
    <location>
        <begin position="20"/>
        <end position="50"/>
    </location>
</feature>
<dbReference type="RefSeq" id="WP_099261722.1">
    <property type="nucleotide sequence ID" value="NZ_NIZW01000012.1"/>
</dbReference>
<feature type="transmembrane region" description="Helical" evidence="1">
    <location>
        <begin position="149"/>
        <end position="169"/>
    </location>
</feature>
<keyword evidence="1" id="KW-0812">Transmembrane</keyword>
<keyword evidence="1" id="KW-1133">Transmembrane helix</keyword>
<evidence type="ECO:0000313" key="3">
    <source>
        <dbReference type="Proteomes" id="UP000225740"/>
    </source>
</evidence>
<feature type="transmembrane region" description="Helical" evidence="1">
    <location>
        <begin position="348"/>
        <end position="366"/>
    </location>
</feature>
<feature type="transmembrane region" description="Helical" evidence="1">
    <location>
        <begin position="189"/>
        <end position="210"/>
    </location>
</feature>
<name>A0A2G1W5A8_9BACT</name>
<evidence type="ECO:0000256" key="1">
    <source>
        <dbReference type="SAM" id="Phobius"/>
    </source>
</evidence>
<proteinExistence type="predicted"/>
<organism evidence="2 3">
    <name type="scientific">Rhodopirellula bahusiensis</name>
    <dbReference type="NCBI Taxonomy" id="2014065"/>
    <lineage>
        <taxon>Bacteria</taxon>
        <taxon>Pseudomonadati</taxon>
        <taxon>Planctomycetota</taxon>
        <taxon>Planctomycetia</taxon>
        <taxon>Pirellulales</taxon>
        <taxon>Pirellulaceae</taxon>
        <taxon>Rhodopirellula</taxon>
    </lineage>
</organism>
<keyword evidence="3" id="KW-1185">Reference proteome</keyword>
<dbReference type="EMBL" id="NIZW01000012">
    <property type="protein sequence ID" value="PHQ34212.1"/>
    <property type="molecule type" value="Genomic_DNA"/>
</dbReference>
<accession>A0A2G1W5A8</accession>
<reference evidence="2 3" key="1">
    <citation type="submission" date="2017-06" db="EMBL/GenBank/DDBJ databases">
        <title>Description of Rhodopirellula bahusiensis sp. nov.</title>
        <authorList>
            <person name="Kizina J."/>
            <person name="Harder J."/>
        </authorList>
    </citation>
    <scope>NUCLEOTIDE SEQUENCE [LARGE SCALE GENOMIC DNA]</scope>
    <source>
        <strain evidence="2 3">SWK21</strain>
    </source>
</reference>
<feature type="transmembrane region" description="Helical" evidence="1">
    <location>
        <begin position="56"/>
        <end position="78"/>
    </location>
</feature>
<evidence type="ECO:0000313" key="2">
    <source>
        <dbReference type="EMBL" id="PHQ34212.1"/>
    </source>
</evidence>
<feature type="transmembrane region" description="Helical" evidence="1">
    <location>
        <begin position="296"/>
        <end position="313"/>
    </location>
</feature>
<dbReference type="OrthoDB" id="235490at2"/>
<feature type="transmembrane region" description="Helical" evidence="1">
    <location>
        <begin position="90"/>
        <end position="107"/>
    </location>
</feature>
<gene>
    <name evidence="2" type="ORF">CEE69_16345</name>
</gene>
<dbReference type="GeneID" id="90609631"/>
<dbReference type="AlphaFoldDB" id="A0A2G1W5A8"/>
<protein>
    <submittedName>
        <fullName evidence="2">Uncharacterized protein</fullName>
    </submittedName>
</protein>
<comment type="caution">
    <text evidence="2">The sequence shown here is derived from an EMBL/GenBank/DDBJ whole genome shotgun (WGS) entry which is preliminary data.</text>
</comment>
<feature type="transmembrane region" description="Helical" evidence="1">
    <location>
        <begin position="113"/>
        <end position="137"/>
    </location>
</feature>
<feature type="transmembrane region" description="Helical" evidence="1">
    <location>
        <begin position="245"/>
        <end position="266"/>
    </location>
</feature>
<feature type="transmembrane region" description="Helical" evidence="1">
    <location>
        <begin position="222"/>
        <end position="239"/>
    </location>
</feature>
<keyword evidence="1" id="KW-0472">Membrane</keyword>
<sequence>MTTCDSASPSRHSLERLPWLFSPAVDLATFGGSALVALAMLPLGAALGFLHDETPGWTWVATILLIDVAHVYATGFRVYFDGNELRRRPWLYGLTPVLAFAIGGAIYSESVTLFWSVLAYLAVFHFIRQQYGWVALYRSRESDHERVGWWIDASAIYLATLYPLIHWHAHLPRHFWWFAEGDFIQVPEIAATIVMPIYWLSMLTYAARSLHRGFRDGAWNPGKDIVVLTTAVCWYIGIITFNSDYAFTVTNVIIHGVPYMVLIYWYRWCRIAENSDSATDQASTHPSRPTSRWQTNTGRIALFLGVVWILAYAEEMLWDFGIWQERGWLFAWMPPGFANSAGETMAEASVWLAPALAVPQITHYVLDGFLWRRRQRASS</sequence>